<dbReference type="InParanoid" id="A0A1V9XAK5"/>
<dbReference type="EC" id="1.15.1.1" evidence="6 13"/>
<comment type="similarity">
    <text evidence="4 13">Belongs to the iron/manganese superoxide dismutase family.</text>
</comment>
<protein>
    <recommendedName>
        <fullName evidence="6 13">Superoxide dismutase</fullName>
        <ecNumber evidence="6 13">1.15.1.1</ecNumber>
    </recommendedName>
</protein>
<evidence type="ECO:0000256" key="10">
    <source>
        <dbReference type="ARBA" id="ARBA00023211"/>
    </source>
</evidence>
<dbReference type="PANTHER" id="PTHR11404">
    <property type="entry name" value="SUPEROXIDE DISMUTASE 2"/>
    <property type="match status" value="1"/>
</dbReference>
<feature type="binding site" evidence="12">
    <location>
        <position position="91"/>
    </location>
    <ligand>
        <name>Mn(2+)</name>
        <dbReference type="ChEBI" id="CHEBI:29035"/>
    </ligand>
</feature>
<evidence type="ECO:0000256" key="4">
    <source>
        <dbReference type="ARBA" id="ARBA00008714"/>
    </source>
</evidence>
<name>A0A1V9XAK5_9ACAR</name>
<dbReference type="Proteomes" id="UP000192247">
    <property type="component" value="Unassembled WGS sequence"/>
</dbReference>
<dbReference type="InterPro" id="IPR050265">
    <property type="entry name" value="Fe/Mn_Superoxide_Dismutase"/>
</dbReference>
<dbReference type="GO" id="GO:0005739">
    <property type="term" value="C:mitochondrion"/>
    <property type="evidence" value="ECO:0007669"/>
    <property type="project" value="UniProtKB-SubCell"/>
</dbReference>
<sequence length="215" mass="24013">MQCLFPVRSLSRVLSRGKATLPDLPYDYNALEPVISAEIMQLHHSKHHNAYVTNYNVAAAKLQEAVQKGDITAQVALQSALRFNGGGHVNHSIFWQNLCNPKNTGEPSADLLAAIKRDFSSLEAMKEKVSASAVGVQGSGWAWLGYNKTTKRLQVTTCPNQDPLEATQGLIPLFGIDVWEHAYYLQYKNIRPDYVKAIWKVANWKDISQRFATAQ</sequence>
<dbReference type="InterPro" id="IPR036324">
    <property type="entry name" value="Mn/Fe_SOD_N_sf"/>
</dbReference>
<dbReference type="GO" id="GO:0042803">
    <property type="term" value="F:protein homodimerization activity"/>
    <property type="evidence" value="ECO:0007669"/>
    <property type="project" value="UniProtKB-ARBA"/>
</dbReference>
<gene>
    <name evidence="16" type="ORF">BIW11_01684</name>
</gene>
<organism evidence="16 17">
    <name type="scientific">Tropilaelaps mercedesae</name>
    <dbReference type="NCBI Taxonomy" id="418985"/>
    <lineage>
        <taxon>Eukaryota</taxon>
        <taxon>Metazoa</taxon>
        <taxon>Ecdysozoa</taxon>
        <taxon>Arthropoda</taxon>
        <taxon>Chelicerata</taxon>
        <taxon>Arachnida</taxon>
        <taxon>Acari</taxon>
        <taxon>Parasitiformes</taxon>
        <taxon>Mesostigmata</taxon>
        <taxon>Gamasina</taxon>
        <taxon>Dermanyssoidea</taxon>
        <taxon>Laelapidae</taxon>
        <taxon>Tropilaelaps</taxon>
    </lineage>
</organism>
<comment type="function">
    <text evidence="13">Destroys radicals which are normally produced within the cells and which are toxic to biological systems.</text>
</comment>
<dbReference type="InterPro" id="IPR001189">
    <property type="entry name" value="Mn/Fe_SOD"/>
</dbReference>
<comment type="cofactor">
    <cofactor evidence="1">
        <name>Mn(2+)</name>
        <dbReference type="ChEBI" id="CHEBI:29035"/>
    </cofactor>
</comment>
<dbReference type="OrthoDB" id="239262at2759"/>
<evidence type="ECO:0000256" key="8">
    <source>
        <dbReference type="ARBA" id="ARBA00023002"/>
    </source>
</evidence>
<keyword evidence="9" id="KW-0496">Mitochondrion</keyword>
<dbReference type="PIRSF" id="PIRSF000349">
    <property type="entry name" value="SODismutase"/>
    <property type="match status" value="1"/>
</dbReference>
<comment type="subcellular location">
    <subcellularLocation>
        <location evidence="3">Mitochondrion</location>
    </subcellularLocation>
</comment>
<evidence type="ECO:0000256" key="6">
    <source>
        <dbReference type="ARBA" id="ARBA00012682"/>
    </source>
</evidence>
<feature type="domain" description="Manganese/iron superoxide dismutase C-terminal" evidence="15">
    <location>
        <begin position="108"/>
        <end position="210"/>
    </location>
</feature>
<dbReference type="GO" id="GO:0030145">
    <property type="term" value="F:manganese ion binding"/>
    <property type="evidence" value="ECO:0007669"/>
    <property type="project" value="TreeGrafter"/>
</dbReference>
<dbReference type="EMBL" id="MNPL01017622">
    <property type="protein sequence ID" value="OQR70423.1"/>
    <property type="molecule type" value="Genomic_DNA"/>
</dbReference>
<dbReference type="PROSITE" id="PS00088">
    <property type="entry name" value="SOD_MN"/>
    <property type="match status" value="1"/>
</dbReference>
<dbReference type="PRINTS" id="PR01703">
    <property type="entry name" value="MNSODISMTASE"/>
</dbReference>
<dbReference type="SUPFAM" id="SSF54719">
    <property type="entry name" value="Fe,Mn superoxide dismutase (SOD), C-terminal domain"/>
    <property type="match status" value="1"/>
</dbReference>
<evidence type="ECO:0000256" key="2">
    <source>
        <dbReference type="ARBA" id="ARBA00002170"/>
    </source>
</evidence>
<evidence type="ECO:0000256" key="5">
    <source>
        <dbReference type="ARBA" id="ARBA00011881"/>
    </source>
</evidence>
<evidence type="ECO:0000256" key="7">
    <source>
        <dbReference type="ARBA" id="ARBA00022723"/>
    </source>
</evidence>
<dbReference type="FunFam" id="3.55.40.20:FF:000003">
    <property type="entry name" value="Superoxide dismutase [Mn], mitochondrial"/>
    <property type="match status" value="1"/>
</dbReference>
<feature type="binding site" evidence="12">
    <location>
        <position position="43"/>
    </location>
    <ligand>
        <name>Mn(2+)</name>
        <dbReference type="ChEBI" id="CHEBI:29035"/>
    </ligand>
</feature>
<dbReference type="InterPro" id="IPR036314">
    <property type="entry name" value="SOD_C_sf"/>
</dbReference>
<dbReference type="InterPro" id="IPR019833">
    <property type="entry name" value="Mn/Fe_SOD_BS"/>
</dbReference>
<proteinExistence type="inferred from homology"/>
<accession>A0A1V9XAK5</accession>
<feature type="binding site" evidence="12">
    <location>
        <position position="177"/>
    </location>
    <ligand>
        <name>Mn(2+)</name>
        <dbReference type="ChEBI" id="CHEBI:29035"/>
    </ligand>
</feature>
<dbReference type="STRING" id="418985.A0A1V9XAK5"/>
<dbReference type="GO" id="GO:0004784">
    <property type="term" value="F:superoxide dismutase activity"/>
    <property type="evidence" value="ECO:0007669"/>
    <property type="project" value="UniProtKB-EC"/>
</dbReference>
<feature type="binding site" evidence="12">
    <location>
        <position position="181"/>
    </location>
    <ligand>
        <name>Mn(2+)</name>
        <dbReference type="ChEBI" id="CHEBI:29035"/>
    </ligand>
</feature>
<keyword evidence="10" id="KW-0464">Manganese</keyword>
<evidence type="ECO:0000256" key="13">
    <source>
        <dbReference type="RuleBase" id="RU000414"/>
    </source>
</evidence>
<comment type="function">
    <text evidence="2">Destroys superoxide anion radicals which are normally produced within the cells and which are toxic to biological systems.</text>
</comment>
<reference evidence="16 17" key="1">
    <citation type="journal article" date="2017" name="Gigascience">
        <title>Draft genome of the honey bee ectoparasitic mite, Tropilaelaps mercedesae, is shaped by the parasitic life history.</title>
        <authorList>
            <person name="Dong X."/>
            <person name="Armstrong S.D."/>
            <person name="Xia D."/>
            <person name="Makepeace B.L."/>
            <person name="Darby A.C."/>
            <person name="Kadowaki T."/>
        </authorList>
    </citation>
    <scope>NUCLEOTIDE SEQUENCE [LARGE SCALE GENOMIC DNA]</scope>
    <source>
        <strain evidence="16">Wuxi-XJTLU</strain>
    </source>
</reference>
<dbReference type="InterPro" id="IPR019832">
    <property type="entry name" value="Mn/Fe_SOD_C"/>
</dbReference>
<evidence type="ECO:0000256" key="1">
    <source>
        <dbReference type="ARBA" id="ARBA00001936"/>
    </source>
</evidence>
<comment type="catalytic activity">
    <reaction evidence="11 13">
        <text>2 superoxide + 2 H(+) = H2O2 + O2</text>
        <dbReference type="Rhea" id="RHEA:20696"/>
        <dbReference type="ChEBI" id="CHEBI:15378"/>
        <dbReference type="ChEBI" id="CHEBI:15379"/>
        <dbReference type="ChEBI" id="CHEBI:16240"/>
        <dbReference type="ChEBI" id="CHEBI:18421"/>
        <dbReference type="EC" id="1.15.1.1"/>
    </reaction>
</comment>
<dbReference type="AlphaFoldDB" id="A0A1V9XAK5"/>
<dbReference type="PANTHER" id="PTHR11404:SF6">
    <property type="entry name" value="SUPEROXIDE DISMUTASE [MN], MITOCHONDRIAL"/>
    <property type="match status" value="1"/>
</dbReference>
<evidence type="ECO:0000256" key="9">
    <source>
        <dbReference type="ARBA" id="ARBA00023128"/>
    </source>
</evidence>
<keyword evidence="7 12" id="KW-0479">Metal-binding</keyword>
<comment type="caution">
    <text evidence="16">The sequence shown here is derived from an EMBL/GenBank/DDBJ whole genome shotgun (WGS) entry which is preliminary data.</text>
</comment>
<dbReference type="InterPro" id="IPR019831">
    <property type="entry name" value="Mn/Fe_SOD_N"/>
</dbReference>
<dbReference type="FunCoup" id="A0A1V9XAK5">
    <property type="interactions" value="671"/>
</dbReference>
<comment type="subunit">
    <text evidence="5">Homotetramer.</text>
</comment>
<dbReference type="Gene3D" id="1.10.287.990">
    <property type="entry name" value="Fe,Mn superoxide dismutase (SOD) domain"/>
    <property type="match status" value="1"/>
</dbReference>
<evidence type="ECO:0000259" key="15">
    <source>
        <dbReference type="Pfam" id="PF02777"/>
    </source>
</evidence>
<dbReference type="Gene3D" id="3.55.40.20">
    <property type="entry name" value="Iron/manganese superoxide dismutase, C-terminal domain"/>
    <property type="match status" value="1"/>
</dbReference>
<keyword evidence="17" id="KW-1185">Reference proteome</keyword>
<dbReference type="FunFam" id="1.10.287.990:FF:000001">
    <property type="entry name" value="Superoxide dismutase"/>
    <property type="match status" value="1"/>
</dbReference>
<evidence type="ECO:0000313" key="17">
    <source>
        <dbReference type="Proteomes" id="UP000192247"/>
    </source>
</evidence>
<dbReference type="Pfam" id="PF02777">
    <property type="entry name" value="Sod_Fe_C"/>
    <property type="match status" value="1"/>
</dbReference>
<evidence type="ECO:0000259" key="14">
    <source>
        <dbReference type="Pfam" id="PF00081"/>
    </source>
</evidence>
<dbReference type="Pfam" id="PF00081">
    <property type="entry name" value="Sod_Fe_N"/>
    <property type="match status" value="1"/>
</dbReference>
<dbReference type="SUPFAM" id="SSF46609">
    <property type="entry name" value="Fe,Mn superoxide dismutase (SOD), N-terminal domain"/>
    <property type="match status" value="1"/>
</dbReference>
<keyword evidence="8 13" id="KW-0560">Oxidoreductase</keyword>
<evidence type="ECO:0000256" key="3">
    <source>
        <dbReference type="ARBA" id="ARBA00004173"/>
    </source>
</evidence>
<dbReference type="GO" id="GO:0098803">
    <property type="term" value="C:respiratory chain complex"/>
    <property type="evidence" value="ECO:0007669"/>
    <property type="project" value="UniProtKB-ARBA"/>
</dbReference>
<evidence type="ECO:0000256" key="11">
    <source>
        <dbReference type="ARBA" id="ARBA00049204"/>
    </source>
</evidence>
<evidence type="ECO:0000313" key="16">
    <source>
        <dbReference type="EMBL" id="OQR70423.1"/>
    </source>
</evidence>
<feature type="domain" description="Manganese/iron superoxide dismutase N-terminal" evidence="14">
    <location>
        <begin position="20"/>
        <end position="98"/>
    </location>
</feature>
<evidence type="ECO:0000256" key="12">
    <source>
        <dbReference type="PIRSR" id="PIRSR000349-1"/>
    </source>
</evidence>